<evidence type="ECO:0000313" key="1">
    <source>
        <dbReference type="EMBL" id="MFE8701776.1"/>
    </source>
</evidence>
<accession>A0ABW6KC56</accession>
<dbReference type="InterPro" id="IPR011051">
    <property type="entry name" value="RmlC_Cupin_sf"/>
</dbReference>
<evidence type="ECO:0000313" key="2">
    <source>
        <dbReference type="Proteomes" id="UP001601059"/>
    </source>
</evidence>
<proteinExistence type="predicted"/>
<reference evidence="1 2" key="1">
    <citation type="submission" date="2024-08" db="EMBL/GenBank/DDBJ databases">
        <title>Two novel Cytobacillus novel species.</title>
        <authorList>
            <person name="Liu G."/>
        </authorList>
    </citation>
    <scope>NUCLEOTIDE SEQUENCE [LARGE SCALE GENOMIC DNA]</scope>
    <source>
        <strain evidence="1 2">FJAT-54145</strain>
    </source>
</reference>
<evidence type="ECO:0008006" key="3">
    <source>
        <dbReference type="Google" id="ProtNLM"/>
    </source>
</evidence>
<gene>
    <name evidence="1" type="ORF">ACFYKX_14345</name>
</gene>
<organism evidence="1 2">
    <name type="scientific">Cytobacillus spartinae</name>
    <dbReference type="NCBI Taxonomy" id="3299023"/>
    <lineage>
        <taxon>Bacteria</taxon>
        <taxon>Bacillati</taxon>
        <taxon>Bacillota</taxon>
        <taxon>Bacilli</taxon>
        <taxon>Bacillales</taxon>
        <taxon>Bacillaceae</taxon>
        <taxon>Cytobacillus</taxon>
    </lineage>
</organism>
<dbReference type="Gene3D" id="2.60.120.10">
    <property type="entry name" value="Jelly Rolls"/>
    <property type="match status" value="1"/>
</dbReference>
<keyword evidence="2" id="KW-1185">Reference proteome</keyword>
<dbReference type="Proteomes" id="UP001601059">
    <property type="component" value="Unassembled WGS sequence"/>
</dbReference>
<name>A0ABW6KC56_9BACI</name>
<protein>
    <recommendedName>
        <fullName evidence="3">Cupin 2 conserved barrel domain-containing protein</fullName>
    </recommendedName>
</protein>
<dbReference type="InterPro" id="IPR014710">
    <property type="entry name" value="RmlC-like_jellyroll"/>
</dbReference>
<dbReference type="SUPFAM" id="SSF51182">
    <property type="entry name" value="RmlC-like cupins"/>
    <property type="match status" value="1"/>
</dbReference>
<sequence length="139" mass="16334">MNGIQKISKEKIDEALKMNDRQYLIGNLKVPQFLEHIHDNEVEVGISHYKKFTSDTPHKHSDVTEYQMILQGKSYIKDLFTSEITQLNEGDFYIVHKNTPYAQKSAANTRILFFKHPGINDKFLVDYDEVTKEWLEKEI</sequence>
<dbReference type="EMBL" id="JBIACK010000006">
    <property type="protein sequence ID" value="MFE8701776.1"/>
    <property type="molecule type" value="Genomic_DNA"/>
</dbReference>
<dbReference type="RefSeq" id="WP_389361745.1">
    <property type="nucleotide sequence ID" value="NZ_JBIACK010000006.1"/>
</dbReference>
<comment type="caution">
    <text evidence="1">The sequence shown here is derived from an EMBL/GenBank/DDBJ whole genome shotgun (WGS) entry which is preliminary data.</text>
</comment>